<evidence type="ECO:0000313" key="2">
    <source>
        <dbReference type="Proteomes" id="UP000190367"/>
    </source>
</evidence>
<organism evidence="1 2">
    <name type="scientific">Chitinophaga eiseniae</name>
    <dbReference type="NCBI Taxonomy" id="634771"/>
    <lineage>
        <taxon>Bacteria</taxon>
        <taxon>Pseudomonadati</taxon>
        <taxon>Bacteroidota</taxon>
        <taxon>Chitinophagia</taxon>
        <taxon>Chitinophagales</taxon>
        <taxon>Chitinophagaceae</taxon>
        <taxon>Chitinophaga</taxon>
    </lineage>
</organism>
<dbReference type="EMBL" id="FUWZ01000003">
    <property type="protein sequence ID" value="SKA33162.1"/>
    <property type="molecule type" value="Genomic_DNA"/>
</dbReference>
<reference evidence="2" key="1">
    <citation type="submission" date="2017-02" db="EMBL/GenBank/DDBJ databases">
        <authorList>
            <person name="Varghese N."/>
            <person name="Submissions S."/>
        </authorList>
    </citation>
    <scope>NUCLEOTIDE SEQUENCE [LARGE SCALE GENOMIC DNA]</scope>
    <source>
        <strain evidence="2">DSM 22224</strain>
    </source>
</reference>
<name>A0A1T4SYH1_9BACT</name>
<keyword evidence="2" id="KW-1185">Reference proteome</keyword>
<dbReference type="OrthoDB" id="795906at2"/>
<dbReference type="RefSeq" id="WP_078671107.1">
    <property type="nucleotide sequence ID" value="NZ_FUWZ01000003.1"/>
</dbReference>
<accession>A0A1T4SYH1</accession>
<evidence type="ECO:0000313" key="1">
    <source>
        <dbReference type="EMBL" id="SKA33162.1"/>
    </source>
</evidence>
<protein>
    <submittedName>
        <fullName evidence="1">Uncharacterized protein</fullName>
    </submittedName>
</protein>
<dbReference type="Proteomes" id="UP000190367">
    <property type="component" value="Unassembled WGS sequence"/>
</dbReference>
<dbReference type="AlphaFoldDB" id="A0A1T4SYH1"/>
<sequence>MKNDSTYPGLEYKASELSAYASSTVMDVFVLSLKNQEIKRFMPDNPQRFRAWLDANNIRDINKQELKPAPEPDARRIKRGKWF</sequence>
<proteinExistence type="predicted"/>
<gene>
    <name evidence="1" type="ORF">SAMN04488128_103781</name>
</gene>